<evidence type="ECO:0008006" key="5">
    <source>
        <dbReference type="Google" id="ProtNLM"/>
    </source>
</evidence>
<dbReference type="Gene3D" id="2.60.120.10">
    <property type="entry name" value="Jelly Rolls"/>
    <property type="match status" value="1"/>
</dbReference>
<dbReference type="InterPro" id="IPR014710">
    <property type="entry name" value="RmlC-like_jellyroll"/>
</dbReference>
<accession>A0A2Y9AVU1</accession>
<reference evidence="1 3" key="2">
    <citation type="submission" date="2018-03" db="EMBL/GenBank/DDBJ databases">
        <title>Genomic Encyclopedia of Archaeal and Bacterial Type Strains, Phase II (KMG-II): from individual species to whole genera.</title>
        <authorList>
            <person name="Goeker M."/>
        </authorList>
    </citation>
    <scope>NUCLEOTIDE SEQUENCE [LARGE SCALE GENOMIC DNA]</scope>
    <source>
        <strain evidence="1 3">DSM 25227</strain>
    </source>
</reference>
<dbReference type="Proteomes" id="UP000245839">
    <property type="component" value="Unassembled WGS sequence"/>
</dbReference>
<reference evidence="2 4" key="1">
    <citation type="submission" date="2016-10" db="EMBL/GenBank/DDBJ databases">
        <authorList>
            <person name="Cai Z."/>
        </authorList>
    </citation>
    <scope>NUCLEOTIDE SEQUENCE [LARGE SCALE GENOMIC DNA]</scope>
    <source>
        <strain evidence="2 4">DSM 25227</strain>
    </source>
</reference>
<dbReference type="RefSeq" id="WP_146204873.1">
    <property type="nucleotide sequence ID" value="NZ_QGDJ01000007.1"/>
</dbReference>
<proteinExistence type="predicted"/>
<dbReference type="AlphaFoldDB" id="A0A2Y9AVU1"/>
<protein>
    <recommendedName>
        <fullName evidence="5">Cupin domain-containing protein</fullName>
    </recommendedName>
</protein>
<dbReference type="SUPFAM" id="SSF51182">
    <property type="entry name" value="RmlC-like cupins"/>
    <property type="match status" value="1"/>
</dbReference>
<evidence type="ECO:0000313" key="1">
    <source>
        <dbReference type="EMBL" id="PWJ16940.1"/>
    </source>
</evidence>
<evidence type="ECO:0000313" key="3">
    <source>
        <dbReference type="Proteomes" id="UP000245839"/>
    </source>
</evidence>
<dbReference type="OrthoDB" id="287220at2"/>
<evidence type="ECO:0000313" key="4">
    <source>
        <dbReference type="Proteomes" id="UP000251571"/>
    </source>
</evidence>
<dbReference type="EMBL" id="QGDJ01000007">
    <property type="protein sequence ID" value="PWJ16940.1"/>
    <property type="molecule type" value="Genomic_DNA"/>
</dbReference>
<dbReference type="Proteomes" id="UP000251571">
    <property type="component" value="Unassembled WGS sequence"/>
</dbReference>
<organism evidence="2 4">
    <name type="scientific">Jannaschia seohaensis</name>
    <dbReference type="NCBI Taxonomy" id="475081"/>
    <lineage>
        <taxon>Bacteria</taxon>
        <taxon>Pseudomonadati</taxon>
        <taxon>Pseudomonadota</taxon>
        <taxon>Alphaproteobacteria</taxon>
        <taxon>Rhodobacterales</taxon>
        <taxon>Roseobacteraceae</taxon>
        <taxon>Jannaschia</taxon>
    </lineage>
</organism>
<dbReference type="EMBL" id="UETC01000007">
    <property type="protein sequence ID" value="SSA48156.1"/>
    <property type="molecule type" value="Genomic_DNA"/>
</dbReference>
<name>A0A2Y9AVU1_9RHOB</name>
<keyword evidence="3" id="KW-1185">Reference proteome</keyword>
<dbReference type="InterPro" id="IPR011051">
    <property type="entry name" value="RmlC_Cupin_sf"/>
</dbReference>
<evidence type="ECO:0000313" key="2">
    <source>
        <dbReference type="EMBL" id="SSA48156.1"/>
    </source>
</evidence>
<sequence length="88" mass="9462">MTSEEFKAICRGKGYALPKQVSFEALSRSVSHTHDQVSFVYVLEGEFILNTPAGRTCYGAGETCLLDADVEHAEEAGPSGAVILVARK</sequence>
<gene>
    <name evidence="1" type="ORF">BCF38_10753</name>
    <name evidence="2" type="ORF">SAMN05421539_10753</name>
</gene>